<sequence>MHVLQLLQLLLVLGFALLSQARVSTEFASHAVGFFEIKDFLVSDVVYTEVSNRRRQTSNHTLSFHFADPNANSSISCGDSWLQDAQGAAPTTSFSIWKFTQFTTGANFSLALAHYFSDPSHYPPPYDYVEYFADLALTPACSIARTSSRCIARGPIAATINRISN</sequence>
<dbReference type="OMA" id="WEDEVDI"/>
<proteinExistence type="predicted"/>
<keyword evidence="3" id="KW-1185">Reference proteome</keyword>
<evidence type="ECO:0000313" key="3">
    <source>
        <dbReference type="Proteomes" id="UP000006753"/>
    </source>
</evidence>
<dbReference type="HOGENOM" id="CLU_1428597_0_0_1"/>
<evidence type="ECO:0000256" key="1">
    <source>
        <dbReference type="SAM" id="SignalP"/>
    </source>
</evidence>
<feature type="chain" id="PRO_5003853328" description="AA1-like domain-containing protein" evidence="1">
    <location>
        <begin position="22"/>
        <end position="165"/>
    </location>
</feature>
<organism evidence="2 3">
    <name type="scientific">Marssonina brunnea f. sp. multigermtubi (strain MB_m1)</name>
    <name type="common">Marssonina leaf spot fungus</name>
    <dbReference type="NCBI Taxonomy" id="1072389"/>
    <lineage>
        <taxon>Eukaryota</taxon>
        <taxon>Fungi</taxon>
        <taxon>Dikarya</taxon>
        <taxon>Ascomycota</taxon>
        <taxon>Pezizomycotina</taxon>
        <taxon>Leotiomycetes</taxon>
        <taxon>Helotiales</taxon>
        <taxon>Drepanopezizaceae</taxon>
        <taxon>Drepanopeziza</taxon>
    </lineage>
</organism>
<protein>
    <recommendedName>
        <fullName evidence="4">AA1-like domain-containing protein</fullName>
    </recommendedName>
</protein>
<feature type="signal peptide" evidence="1">
    <location>
        <begin position="1"/>
        <end position="21"/>
    </location>
</feature>
<accession>K1X5W7</accession>
<evidence type="ECO:0000313" key="2">
    <source>
        <dbReference type="EMBL" id="EKD20526.1"/>
    </source>
</evidence>
<gene>
    <name evidence="2" type="ORF">MBM_01208</name>
</gene>
<dbReference type="InParanoid" id="K1X5W7"/>
<dbReference type="OrthoDB" id="5395704at2759"/>
<name>K1X5W7_MARBU</name>
<dbReference type="KEGG" id="mbe:MBM_01208"/>
<dbReference type="AlphaFoldDB" id="K1X5W7"/>
<dbReference type="EMBL" id="JH921429">
    <property type="protein sequence ID" value="EKD20526.1"/>
    <property type="molecule type" value="Genomic_DNA"/>
</dbReference>
<reference evidence="2 3" key="1">
    <citation type="journal article" date="2012" name="BMC Genomics">
        <title>Sequencing the genome of Marssonina brunnea reveals fungus-poplar co-evolution.</title>
        <authorList>
            <person name="Zhu S."/>
            <person name="Cao Y.-Z."/>
            <person name="Jiang C."/>
            <person name="Tan B.-Y."/>
            <person name="Wang Z."/>
            <person name="Feng S."/>
            <person name="Zhang L."/>
            <person name="Su X.-H."/>
            <person name="Brejova B."/>
            <person name="Vinar T."/>
            <person name="Xu M."/>
            <person name="Wang M.-X."/>
            <person name="Zhang S.-G."/>
            <person name="Huang M.-R."/>
            <person name="Wu R."/>
            <person name="Zhou Y."/>
        </authorList>
    </citation>
    <scope>NUCLEOTIDE SEQUENCE [LARGE SCALE GENOMIC DNA]</scope>
    <source>
        <strain evidence="2 3">MB_m1</strain>
    </source>
</reference>
<evidence type="ECO:0008006" key="4">
    <source>
        <dbReference type="Google" id="ProtNLM"/>
    </source>
</evidence>
<keyword evidence="1" id="KW-0732">Signal</keyword>
<dbReference type="Proteomes" id="UP000006753">
    <property type="component" value="Unassembled WGS sequence"/>
</dbReference>